<dbReference type="AlphaFoldDB" id="A0A2M7XI79"/>
<dbReference type="EMBL" id="PFWS01000010">
    <property type="protein sequence ID" value="PJA47587.1"/>
    <property type="molecule type" value="Genomic_DNA"/>
</dbReference>
<gene>
    <name evidence="2" type="ORF">CO172_00740</name>
</gene>
<keyword evidence="1" id="KW-1133">Transmembrane helix</keyword>
<dbReference type="InterPro" id="IPR043993">
    <property type="entry name" value="T4SS_pilin"/>
</dbReference>
<comment type="caution">
    <text evidence="2">The sequence shown here is derived from an EMBL/GenBank/DDBJ whole genome shotgun (WGS) entry which is preliminary data.</text>
</comment>
<dbReference type="Proteomes" id="UP000229749">
    <property type="component" value="Unassembled WGS sequence"/>
</dbReference>
<evidence type="ECO:0000313" key="2">
    <source>
        <dbReference type="EMBL" id="PJA47587.1"/>
    </source>
</evidence>
<feature type="transmembrane region" description="Helical" evidence="1">
    <location>
        <begin position="25"/>
        <end position="47"/>
    </location>
</feature>
<evidence type="ECO:0000256" key="1">
    <source>
        <dbReference type="SAM" id="Phobius"/>
    </source>
</evidence>
<sequence length="615" mass="66929">MEEKNIFKVFANSVLVIKKTRWRTFFRFFIFVGFIGIFSMFAFHLQAADTTSSLEEVGAQVALESSIGVIIARIIRIILSVLGIVTVCLIIYGGYLYLTAHGDTKRTALANQIFKNSAIGLVIILSSYSIASFILSKLLEATTTSSITSSQGAYTNEPLSSALGSGILETHYPARNALDIPRNTNIIVTFKVPIDPTSFIEGYSEDQPEGNGLNTKSVFIYETLKGKESALSSEEVAVIIDETGTTVVFDPLPLLGNSQTDTNYTVLLTSQIQTADGESAFTGSQADGYAWTFEVSTEVDLTPPQITSVIPKPSSSPYDRNIIIQVNFNEAIDPISSTGTYDLSNGKTFTHLEIVQGDENITGTFSISNNYKTIEFITKDACGKDPCGETIYCLPSLANIQAFVHAAQVGADVPQAILYGNGYNGVVDVAGNSLDGNGDGKAQGKADDEIQGNDDYTWSFSTSNTINLTVPKIIQISPTLFEGDVDLDKQVELMFSTQMRSSTLNSENIKLVPDHDQSLWYNISQELLSDEDQTNFWTNASISHALFWESTDEMLYYYYPVITQAVESAYQICLYPSNGPVQSEAMPCGDSTAPYCCNGKSSITPCSTKSGTTLP</sequence>
<proteinExistence type="predicted"/>
<dbReference type="Pfam" id="PF18895">
    <property type="entry name" value="T4SS_pilin"/>
    <property type="match status" value="1"/>
</dbReference>
<keyword evidence="1" id="KW-0812">Transmembrane</keyword>
<feature type="transmembrane region" description="Helical" evidence="1">
    <location>
        <begin position="67"/>
        <end position="98"/>
    </location>
</feature>
<organism evidence="2 3">
    <name type="scientific">Candidatus Uhrbacteria bacterium CG_4_9_14_3_um_filter_36_7</name>
    <dbReference type="NCBI Taxonomy" id="1975033"/>
    <lineage>
        <taxon>Bacteria</taxon>
        <taxon>Candidatus Uhriibacteriota</taxon>
    </lineage>
</organism>
<protein>
    <submittedName>
        <fullName evidence="2">Uncharacterized protein</fullName>
    </submittedName>
</protein>
<accession>A0A2M7XI79</accession>
<feature type="transmembrane region" description="Helical" evidence="1">
    <location>
        <begin position="118"/>
        <end position="139"/>
    </location>
</feature>
<evidence type="ECO:0000313" key="3">
    <source>
        <dbReference type="Proteomes" id="UP000229749"/>
    </source>
</evidence>
<keyword evidence="1" id="KW-0472">Membrane</keyword>
<name>A0A2M7XI79_9BACT</name>
<reference evidence="3" key="1">
    <citation type="submission" date="2017-09" db="EMBL/GenBank/DDBJ databases">
        <title>Depth-based differentiation of microbial function through sediment-hosted aquifers and enrichment of novel symbionts in the deep terrestrial subsurface.</title>
        <authorList>
            <person name="Probst A.J."/>
            <person name="Ladd B."/>
            <person name="Jarett J.K."/>
            <person name="Geller-Mcgrath D.E."/>
            <person name="Sieber C.M.K."/>
            <person name="Emerson J.B."/>
            <person name="Anantharaman K."/>
            <person name="Thomas B.C."/>
            <person name="Malmstrom R."/>
            <person name="Stieglmeier M."/>
            <person name="Klingl A."/>
            <person name="Woyke T."/>
            <person name="Ryan C.M."/>
            <person name="Banfield J.F."/>
        </authorList>
    </citation>
    <scope>NUCLEOTIDE SEQUENCE [LARGE SCALE GENOMIC DNA]</scope>
</reference>